<proteinExistence type="predicted"/>
<reference evidence="1" key="1">
    <citation type="submission" date="2012-04" db="EMBL/GenBank/DDBJ databases">
        <title>The Genome Sequence of Loa loa.</title>
        <authorList>
            <consortium name="The Broad Institute Genome Sequencing Platform"/>
            <consortium name="Broad Institute Genome Sequencing Center for Infectious Disease"/>
            <person name="Nutman T.B."/>
            <person name="Fink D.L."/>
            <person name="Russ C."/>
            <person name="Young S."/>
            <person name="Zeng Q."/>
            <person name="Gargeya S."/>
            <person name="Alvarado L."/>
            <person name="Berlin A."/>
            <person name="Chapman S.B."/>
            <person name="Chen Z."/>
            <person name="Freedman E."/>
            <person name="Gellesch M."/>
            <person name="Goldberg J."/>
            <person name="Griggs A."/>
            <person name="Gujja S."/>
            <person name="Heilman E.R."/>
            <person name="Heiman D."/>
            <person name="Howarth C."/>
            <person name="Mehta T."/>
            <person name="Neiman D."/>
            <person name="Pearson M."/>
            <person name="Roberts A."/>
            <person name="Saif S."/>
            <person name="Shea T."/>
            <person name="Shenoy N."/>
            <person name="Sisk P."/>
            <person name="Stolte C."/>
            <person name="Sykes S."/>
            <person name="White J."/>
            <person name="Yandava C."/>
            <person name="Haas B."/>
            <person name="Henn M.R."/>
            <person name="Nusbaum C."/>
            <person name="Birren B."/>
        </authorList>
    </citation>
    <scope>NUCLEOTIDE SEQUENCE [LARGE SCALE GENOMIC DNA]</scope>
</reference>
<accession>A0A1S0U0K6</accession>
<dbReference type="KEGG" id="loa:LOAG_05262"/>
<dbReference type="AlphaFoldDB" id="A0A1S0U0K6"/>
<gene>
    <name evidence="1" type="ORF">LOAG_05262</name>
</gene>
<organism evidence="1">
    <name type="scientific">Loa loa</name>
    <name type="common">Eye worm</name>
    <name type="synonym">Filaria loa</name>
    <dbReference type="NCBI Taxonomy" id="7209"/>
    <lineage>
        <taxon>Eukaryota</taxon>
        <taxon>Metazoa</taxon>
        <taxon>Ecdysozoa</taxon>
        <taxon>Nematoda</taxon>
        <taxon>Chromadorea</taxon>
        <taxon>Rhabditida</taxon>
        <taxon>Spirurina</taxon>
        <taxon>Spiruromorpha</taxon>
        <taxon>Filarioidea</taxon>
        <taxon>Onchocercidae</taxon>
        <taxon>Loa</taxon>
    </lineage>
</organism>
<protein>
    <submittedName>
        <fullName evidence="1">Uncharacterized protein</fullName>
    </submittedName>
</protein>
<dbReference type="GeneID" id="9942674"/>
<name>A0A1S0U0K6_LOALO</name>
<evidence type="ECO:0000313" key="1">
    <source>
        <dbReference type="EMBL" id="EFO23217.1"/>
    </source>
</evidence>
<dbReference type="EMBL" id="JH712237">
    <property type="protein sequence ID" value="EFO23217.1"/>
    <property type="molecule type" value="Genomic_DNA"/>
</dbReference>
<sequence length="215" mass="25613">MVMRAFSMRWFARKAKQKCNGREYVIFHNKLANDLCEDFSRPQQDGQMPFKVNSFFKVDCPLVFVTLNSRETLNSRFHSIRFDYNIGFCWQRRQVFILNLHILSCHCVDPFLKREYCVLKQTKPKGIKRIMEAISIVGKNQSVWQYYVFIGQTFQSVDLFEAYDPNQLWFTNLFTRFLIDYLRTNCLAVCRWQHLHIAEANGALHATAFITTKHW</sequence>
<dbReference type="InParanoid" id="A0A1S0U0K6"/>
<dbReference type="RefSeq" id="XP_003140847.1">
    <property type="nucleotide sequence ID" value="XM_003140799.1"/>
</dbReference>
<dbReference type="CTD" id="9942674"/>